<keyword evidence="5" id="KW-0407">Ion channel</keyword>
<dbReference type="PROSITE" id="PS51201">
    <property type="entry name" value="RCK_N"/>
    <property type="match status" value="1"/>
</dbReference>
<accession>A0A401HRB0</accession>
<dbReference type="InterPro" id="IPR036291">
    <property type="entry name" value="NAD(P)-bd_dom_sf"/>
</dbReference>
<comment type="subcellular location">
    <subcellularLocation>
        <location evidence="1">Cell membrane</location>
        <topology evidence="1">Multi-pass membrane protein</topology>
    </subcellularLocation>
</comment>
<dbReference type="RefSeq" id="WP_131007565.1">
    <property type="nucleotide sequence ID" value="NZ_BFAX01000004.1"/>
</dbReference>
<reference evidence="5 6" key="1">
    <citation type="journal article" date="2019" name="Int. J. Syst. Evol. Microbiol.">
        <title>Methanofervidicoccus abyssi gen. nov., sp. nov., a hydrogenotrophic methanogen, isolated from a hydrothermal vent chimney in the Mid-Cayman Spreading Center, the Caribbean Sea.</title>
        <authorList>
            <person name="Sakai S."/>
            <person name="Takaki Y."/>
            <person name="Miyazaki M."/>
            <person name="Ogawara M."/>
            <person name="Yanagawa K."/>
            <person name="Miyazaki J."/>
            <person name="Takai K."/>
        </authorList>
    </citation>
    <scope>NUCLEOTIDE SEQUENCE [LARGE SCALE GENOMIC DNA]</scope>
    <source>
        <strain evidence="5 6">HHB</strain>
    </source>
</reference>
<evidence type="ECO:0000313" key="5">
    <source>
        <dbReference type="EMBL" id="GBF36732.1"/>
    </source>
</evidence>
<keyword evidence="5" id="KW-0813">Transport</keyword>
<dbReference type="GO" id="GO:0008324">
    <property type="term" value="F:monoatomic cation transmembrane transporter activity"/>
    <property type="evidence" value="ECO:0007669"/>
    <property type="project" value="InterPro"/>
</dbReference>
<dbReference type="PROSITE" id="PS51202">
    <property type="entry name" value="RCK_C"/>
    <property type="match status" value="1"/>
</dbReference>
<keyword evidence="2" id="KW-0472">Membrane</keyword>
<dbReference type="GO" id="GO:0005886">
    <property type="term" value="C:plasma membrane"/>
    <property type="evidence" value="ECO:0007669"/>
    <property type="project" value="UniProtKB-SubCell"/>
</dbReference>
<evidence type="ECO:0000259" key="4">
    <source>
        <dbReference type="PROSITE" id="PS51202"/>
    </source>
</evidence>
<dbReference type="InterPro" id="IPR036721">
    <property type="entry name" value="RCK_C_sf"/>
</dbReference>
<feature type="domain" description="RCK N-terminal" evidence="3">
    <location>
        <begin position="107"/>
        <end position="226"/>
    </location>
</feature>
<evidence type="ECO:0000313" key="6">
    <source>
        <dbReference type="Proteomes" id="UP000290527"/>
    </source>
</evidence>
<dbReference type="SUPFAM" id="SSF116726">
    <property type="entry name" value="TrkA C-terminal domain-like"/>
    <property type="match status" value="1"/>
</dbReference>
<dbReference type="InterPro" id="IPR050721">
    <property type="entry name" value="Trk_Ktr_HKT_K-transport"/>
</dbReference>
<dbReference type="Pfam" id="PF07885">
    <property type="entry name" value="Ion_trans_2"/>
    <property type="match status" value="1"/>
</dbReference>
<evidence type="ECO:0000259" key="3">
    <source>
        <dbReference type="PROSITE" id="PS51201"/>
    </source>
</evidence>
<feature type="domain" description="RCK C-terminal" evidence="4">
    <location>
        <begin position="248"/>
        <end position="333"/>
    </location>
</feature>
<dbReference type="EMBL" id="BFAX01000004">
    <property type="protein sequence ID" value="GBF36732.1"/>
    <property type="molecule type" value="Genomic_DNA"/>
</dbReference>
<keyword evidence="6" id="KW-1185">Reference proteome</keyword>
<dbReference type="SUPFAM" id="SSF51735">
    <property type="entry name" value="NAD(P)-binding Rossmann-fold domains"/>
    <property type="match status" value="1"/>
</dbReference>
<dbReference type="PANTHER" id="PTHR43833:SF13">
    <property type="entry name" value="POTASSIUM CHANNEL PROTEIN 2-RELATED"/>
    <property type="match status" value="1"/>
</dbReference>
<dbReference type="InterPro" id="IPR006037">
    <property type="entry name" value="RCK_C"/>
</dbReference>
<dbReference type="GO" id="GO:0006813">
    <property type="term" value="P:potassium ion transport"/>
    <property type="evidence" value="ECO:0007669"/>
    <property type="project" value="InterPro"/>
</dbReference>
<dbReference type="Proteomes" id="UP000290527">
    <property type="component" value="Unassembled WGS sequence"/>
</dbReference>
<dbReference type="OrthoDB" id="43518at2157"/>
<keyword evidence="5" id="KW-0406">Ion transport</keyword>
<dbReference type="Gene3D" id="1.10.287.70">
    <property type="match status" value="1"/>
</dbReference>
<proteinExistence type="predicted"/>
<gene>
    <name evidence="5" type="ORF">MHHB_P0962</name>
</gene>
<evidence type="ECO:0000256" key="2">
    <source>
        <dbReference type="SAM" id="Phobius"/>
    </source>
</evidence>
<protein>
    <submittedName>
        <fullName evidence="5">Voltage-gated potassium channel</fullName>
    </submittedName>
</protein>
<organism evidence="5 6">
    <name type="scientific">Methanofervidicoccus abyssi</name>
    <dbReference type="NCBI Taxonomy" id="2082189"/>
    <lineage>
        <taxon>Archaea</taxon>
        <taxon>Methanobacteriati</taxon>
        <taxon>Methanobacteriota</taxon>
        <taxon>Methanomada group</taxon>
        <taxon>Methanococci</taxon>
        <taxon>Methanococcales</taxon>
        <taxon>Methanofervidicoccus</taxon>
    </lineage>
</organism>
<dbReference type="Gene3D" id="3.30.70.1450">
    <property type="entry name" value="Regulator of K+ conductance, C-terminal domain"/>
    <property type="match status" value="1"/>
</dbReference>
<sequence>MKALNRIKLGILVLLVIIFSATLGLMYLEGWDFFTALYVTVITLSTVGYGDITPTTFWGKVFTLLYIVCGVGAMAYTFASIAGFIIEGELKKVLRLKKMENKLKNINNHYIICGFGKIGKVVTKKFDNAGVPYVVIDIDEKNLMEETENYKNLLYVIGDATLDEVLIKAGVKRAKGLIATVSSDAENLFITISARGLNPNLYIIAKAEAENTVDKLLKAGANRVVSPYSIGGMRIAEMALRPEILDFVSTPMDETYDMEIGRFTVHPGSEVVGKTLHESKIRQKSGATILAIIKDNDNVIINPGPDVVLEVYNVIYAFGTKEHLKKLKKILGCPEE</sequence>
<dbReference type="Pfam" id="PF02080">
    <property type="entry name" value="TrkA_C"/>
    <property type="match status" value="1"/>
</dbReference>
<dbReference type="AlphaFoldDB" id="A0A401HRB0"/>
<dbReference type="Pfam" id="PF02254">
    <property type="entry name" value="TrkA_N"/>
    <property type="match status" value="1"/>
</dbReference>
<comment type="caution">
    <text evidence="5">The sequence shown here is derived from an EMBL/GenBank/DDBJ whole genome shotgun (WGS) entry which is preliminary data.</text>
</comment>
<keyword evidence="2" id="KW-0812">Transmembrane</keyword>
<dbReference type="PANTHER" id="PTHR43833">
    <property type="entry name" value="POTASSIUM CHANNEL PROTEIN 2-RELATED-RELATED"/>
    <property type="match status" value="1"/>
</dbReference>
<name>A0A401HRB0_9EURY</name>
<dbReference type="InterPro" id="IPR003148">
    <property type="entry name" value="RCK_N"/>
</dbReference>
<keyword evidence="2" id="KW-1133">Transmembrane helix</keyword>
<dbReference type="InterPro" id="IPR013099">
    <property type="entry name" value="K_chnl_dom"/>
</dbReference>
<dbReference type="Gene3D" id="3.40.50.720">
    <property type="entry name" value="NAD(P)-binding Rossmann-like Domain"/>
    <property type="match status" value="1"/>
</dbReference>
<evidence type="ECO:0000256" key="1">
    <source>
        <dbReference type="ARBA" id="ARBA00004651"/>
    </source>
</evidence>
<feature type="transmembrane region" description="Helical" evidence="2">
    <location>
        <begin position="33"/>
        <end position="52"/>
    </location>
</feature>
<feature type="transmembrane region" description="Helical" evidence="2">
    <location>
        <begin position="64"/>
        <end position="86"/>
    </location>
</feature>
<dbReference type="SUPFAM" id="SSF81324">
    <property type="entry name" value="Voltage-gated potassium channels"/>
    <property type="match status" value="1"/>
</dbReference>
<feature type="transmembrane region" description="Helical" evidence="2">
    <location>
        <begin position="7"/>
        <end position="27"/>
    </location>
</feature>